<keyword evidence="1" id="KW-0677">Repeat</keyword>
<dbReference type="AlphaFoldDB" id="A0A9X4XFU7"/>
<proteinExistence type="predicted"/>
<dbReference type="PROSITE" id="PS51372">
    <property type="entry name" value="PRD_2"/>
    <property type="match status" value="2"/>
</dbReference>
<dbReference type="InterPro" id="IPR011608">
    <property type="entry name" value="PRD"/>
</dbReference>
<dbReference type="PANTHER" id="PTHR30185:SF15">
    <property type="entry name" value="CRYPTIC BETA-GLUCOSIDE BGL OPERON ANTITERMINATOR"/>
    <property type="match status" value="1"/>
</dbReference>
<dbReference type="InterPro" id="IPR036634">
    <property type="entry name" value="PRD_sf"/>
</dbReference>
<evidence type="ECO:0000313" key="4">
    <source>
        <dbReference type="Proteomes" id="UP000487649"/>
    </source>
</evidence>
<reference evidence="3 4" key="1">
    <citation type="journal article" date="2019" name="Nat. Med.">
        <title>A library of human gut bacterial isolates paired with longitudinal multiomics data enables mechanistic microbiome research.</title>
        <authorList>
            <person name="Poyet M."/>
            <person name="Groussin M."/>
            <person name="Gibbons S.M."/>
            <person name="Avila-Pacheco J."/>
            <person name="Jiang X."/>
            <person name="Kearney S.M."/>
            <person name="Perrotta A.R."/>
            <person name="Berdy B."/>
            <person name="Zhao S."/>
            <person name="Lieberman T.D."/>
            <person name="Swanson P.K."/>
            <person name="Smith M."/>
            <person name="Roesemann S."/>
            <person name="Alexander J.E."/>
            <person name="Rich S.A."/>
            <person name="Livny J."/>
            <person name="Vlamakis H."/>
            <person name="Clish C."/>
            <person name="Bullock K."/>
            <person name="Deik A."/>
            <person name="Scott J."/>
            <person name="Pierce K.A."/>
            <person name="Xavier R.J."/>
            <person name="Alm E.J."/>
        </authorList>
    </citation>
    <scope>NUCLEOTIDE SEQUENCE [LARGE SCALE GENOMIC DNA]</scope>
    <source>
        <strain evidence="3 4">BIOML-A198</strain>
    </source>
</reference>
<dbReference type="SUPFAM" id="SSF50151">
    <property type="entry name" value="SacY-like RNA-binding domain"/>
    <property type="match status" value="1"/>
</dbReference>
<dbReference type="GO" id="GO:0003723">
    <property type="term" value="F:RNA binding"/>
    <property type="evidence" value="ECO:0007669"/>
    <property type="project" value="InterPro"/>
</dbReference>
<dbReference type="Proteomes" id="UP000487649">
    <property type="component" value="Unassembled WGS sequence"/>
</dbReference>
<dbReference type="PANTHER" id="PTHR30185">
    <property type="entry name" value="CRYPTIC BETA-GLUCOSIDE BGL OPERON ANTITERMINATOR"/>
    <property type="match status" value="1"/>
</dbReference>
<evidence type="ECO:0000313" key="3">
    <source>
        <dbReference type="EMBL" id="MTK22643.1"/>
    </source>
</evidence>
<comment type="caution">
    <text evidence="3">The sequence shown here is derived from an EMBL/GenBank/DDBJ whole genome shotgun (WGS) entry which is preliminary data.</text>
</comment>
<dbReference type="SMART" id="SM01061">
    <property type="entry name" value="CAT_RBD"/>
    <property type="match status" value="1"/>
</dbReference>
<feature type="domain" description="PRD" evidence="2">
    <location>
        <begin position="65"/>
        <end position="170"/>
    </location>
</feature>
<evidence type="ECO:0000256" key="1">
    <source>
        <dbReference type="ARBA" id="ARBA00022737"/>
    </source>
</evidence>
<dbReference type="Pfam" id="PF00874">
    <property type="entry name" value="PRD"/>
    <property type="match status" value="2"/>
</dbReference>
<gene>
    <name evidence="3" type="ORF">GMA92_14635</name>
</gene>
<evidence type="ECO:0000259" key="2">
    <source>
        <dbReference type="PROSITE" id="PS51372"/>
    </source>
</evidence>
<dbReference type="RefSeq" id="WP_262957408.1">
    <property type="nucleotide sequence ID" value="NZ_JAMQUY010000005.1"/>
</dbReference>
<dbReference type="NCBIfam" id="NF046042">
    <property type="entry name" value="LicT"/>
    <property type="match status" value="1"/>
</dbReference>
<dbReference type="SUPFAM" id="SSF63520">
    <property type="entry name" value="PTS-regulatory domain, PRD"/>
    <property type="match status" value="2"/>
</dbReference>
<dbReference type="InterPro" id="IPR004341">
    <property type="entry name" value="CAT_RNA-bd_dom"/>
</dbReference>
<accession>A0A9X4XFU7</accession>
<dbReference type="Gene3D" id="1.10.1790.10">
    <property type="entry name" value="PRD domain"/>
    <property type="match status" value="2"/>
</dbReference>
<organism evidence="3 4">
    <name type="scientific">Turicibacter sanguinis</name>
    <dbReference type="NCBI Taxonomy" id="154288"/>
    <lineage>
        <taxon>Bacteria</taxon>
        <taxon>Bacillati</taxon>
        <taxon>Bacillota</taxon>
        <taxon>Erysipelotrichia</taxon>
        <taxon>Erysipelotrichales</taxon>
        <taxon>Turicibacteraceae</taxon>
        <taxon>Turicibacter</taxon>
    </lineage>
</organism>
<dbReference type="Gene3D" id="2.30.24.10">
    <property type="entry name" value="CAT RNA-binding domain"/>
    <property type="match status" value="1"/>
</dbReference>
<dbReference type="EMBL" id="WMQE01000047">
    <property type="protein sequence ID" value="MTK22643.1"/>
    <property type="molecule type" value="Genomic_DNA"/>
</dbReference>
<sequence length="284" mass="33149">MIIKKIFNNNVLLAENAQQLEMILLGKGIAFQKKAGDAVEESKIDKKFVIDSDDSKAKFIELLREVPLNHLELTTKIIVAAESELGTTFNDSIYIGLTDHINYALFRYKQGLQLSNALMWEVKKFYPKEFKAAMNALKTIEYYEGISFTEDEAGFIALHFVNAIQDDEGMKLTVQSTEVIQQILNIVKFHYCIELDESSLNYNRFVTHIRYFIRRLLSHEVCHHQDDEFLFLQVKEKYPQAYECACKVQKYLESKFCTELTHEEMLYFMLHINRVAEREKQGKS</sequence>
<dbReference type="Pfam" id="PF03123">
    <property type="entry name" value="CAT_RBD"/>
    <property type="match status" value="1"/>
</dbReference>
<dbReference type="GO" id="GO:0006355">
    <property type="term" value="P:regulation of DNA-templated transcription"/>
    <property type="evidence" value="ECO:0007669"/>
    <property type="project" value="InterPro"/>
</dbReference>
<protein>
    <submittedName>
        <fullName evidence="3">PRD domain-containing protein</fullName>
    </submittedName>
</protein>
<feature type="domain" description="PRD" evidence="2">
    <location>
        <begin position="171"/>
        <end position="282"/>
    </location>
</feature>
<name>A0A9X4XFU7_9FIRM</name>
<dbReference type="InterPro" id="IPR036650">
    <property type="entry name" value="CAT_RNA-bd_dom_sf"/>
</dbReference>
<dbReference type="InterPro" id="IPR050661">
    <property type="entry name" value="BglG_antiterminators"/>
</dbReference>